<feature type="compositionally biased region" description="Polar residues" evidence="1">
    <location>
        <begin position="514"/>
        <end position="524"/>
    </location>
</feature>
<gene>
    <name evidence="2" type="ORF">M421DRAFT_418480</name>
</gene>
<dbReference type="EMBL" id="ML978962">
    <property type="protein sequence ID" value="KAF1930990.1"/>
    <property type="molecule type" value="Genomic_DNA"/>
</dbReference>
<feature type="compositionally biased region" description="Polar residues" evidence="1">
    <location>
        <begin position="532"/>
        <end position="545"/>
    </location>
</feature>
<feature type="region of interest" description="Disordered" evidence="1">
    <location>
        <begin position="1"/>
        <end position="95"/>
    </location>
</feature>
<feature type="compositionally biased region" description="Basic and acidic residues" evidence="1">
    <location>
        <begin position="250"/>
        <end position="262"/>
    </location>
</feature>
<feature type="region of interest" description="Disordered" evidence="1">
    <location>
        <begin position="514"/>
        <end position="545"/>
    </location>
</feature>
<feature type="compositionally biased region" description="Polar residues" evidence="1">
    <location>
        <begin position="171"/>
        <end position="202"/>
    </location>
</feature>
<protein>
    <submittedName>
        <fullName evidence="2">Uncharacterized protein</fullName>
    </submittedName>
</protein>
<dbReference type="RefSeq" id="XP_033451238.1">
    <property type="nucleotide sequence ID" value="XM_033591803.1"/>
</dbReference>
<evidence type="ECO:0000313" key="2">
    <source>
        <dbReference type="EMBL" id="KAF1930990.1"/>
    </source>
</evidence>
<accession>A0A6A5RUE2</accession>
<dbReference type="GeneID" id="54349471"/>
<sequence>MQQKLKSVFRKSSKLRSSSRSDEHLGNESQHGEASPSRADRQPVFSDKHDRTSADSSAIGSIYTGRSRPVSSIYDDQRQNQLPVRQSAASASADHNGGAIANDYKAYLPALLPVNDDHGDEYITLSGDRRHMKGESEARHEEDVADRNIARYSTSIDGGHRSTVGVAHNGSAVSSSTAPVSNLPSAQVHSRKQSGATLSSVSTGGYAGKHTLGDNITANGGLIDGIRPHAESSAYEKGFAKKSSFPPKAARAEPGCEKRKPNMSDSDNDTSRAPQETYEVAGSHSGVHHIIMDGTADSEETALARKLREDGVVDLRDTIDTDGDITWAPAVTHEVIKPHQHEVVQHKIYREIHNYEHFHRIQPVMMTEVLPPRHWIPNPNGEGLIEISADELPARTGDNRWWSICEHSSPHSRRTTLPKYRREPEIIEAGTFMTEQGFERKETIIIHPPTLADLTGYGGPVQAMHFDHKTGKSWMGELTTMDRLHELQQELDRALDAQGFEMGGLHKALPKLSSHSACRGSTSMPLRRPVSGHSTLDVQASRTSN</sequence>
<dbReference type="Proteomes" id="UP000800082">
    <property type="component" value="Unassembled WGS sequence"/>
</dbReference>
<evidence type="ECO:0000313" key="3">
    <source>
        <dbReference type="Proteomes" id="UP000800082"/>
    </source>
</evidence>
<reference evidence="2" key="1">
    <citation type="journal article" date="2020" name="Stud. Mycol.">
        <title>101 Dothideomycetes genomes: a test case for predicting lifestyles and emergence of pathogens.</title>
        <authorList>
            <person name="Haridas S."/>
            <person name="Albert R."/>
            <person name="Binder M."/>
            <person name="Bloem J."/>
            <person name="Labutti K."/>
            <person name="Salamov A."/>
            <person name="Andreopoulos B."/>
            <person name="Baker S."/>
            <person name="Barry K."/>
            <person name="Bills G."/>
            <person name="Bluhm B."/>
            <person name="Cannon C."/>
            <person name="Castanera R."/>
            <person name="Culley D."/>
            <person name="Daum C."/>
            <person name="Ezra D."/>
            <person name="Gonzalez J."/>
            <person name="Henrissat B."/>
            <person name="Kuo A."/>
            <person name="Liang C."/>
            <person name="Lipzen A."/>
            <person name="Lutzoni F."/>
            <person name="Magnuson J."/>
            <person name="Mondo S."/>
            <person name="Nolan M."/>
            <person name="Ohm R."/>
            <person name="Pangilinan J."/>
            <person name="Park H.-J."/>
            <person name="Ramirez L."/>
            <person name="Alfaro M."/>
            <person name="Sun H."/>
            <person name="Tritt A."/>
            <person name="Yoshinaga Y."/>
            <person name="Zwiers L.-H."/>
            <person name="Turgeon B."/>
            <person name="Goodwin S."/>
            <person name="Spatafora J."/>
            <person name="Crous P."/>
            <person name="Grigoriev I."/>
        </authorList>
    </citation>
    <scope>NUCLEOTIDE SEQUENCE</scope>
    <source>
        <strain evidence="2">CBS 183.55</strain>
    </source>
</reference>
<dbReference type="PANTHER" id="PTHR38703:SF1">
    <property type="entry name" value="ALLERGEN"/>
    <property type="match status" value="1"/>
</dbReference>
<feature type="compositionally biased region" description="Polar residues" evidence="1">
    <location>
        <begin position="79"/>
        <end position="90"/>
    </location>
</feature>
<organism evidence="2 3">
    <name type="scientific">Didymella exigua CBS 183.55</name>
    <dbReference type="NCBI Taxonomy" id="1150837"/>
    <lineage>
        <taxon>Eukaryota</taxon>
        <taxon>Fungi</taxon>
        <taxon>Dikarya</taxon>
        <taxon>Ascomycota</taxon>
        <taxon>Pezizomycotina</taxon>
        <taxon>Dothideomycetes</taxon>
        <taxon>Pleosporomycetidae</taxon>
        <taxon>Pleosporales</taxon>
        <taxon>Pleosporineae</taxon>
        <taxon>Didymellaceae</taxon>
        <taxon>Didymella</taxon>
    </lineage>
</organism>
<keyword evidence="3" id="KW-1185">Reference proteome</keyword>
<name>A0A6A5RUE2_9PLEO</name>
<feature type="compositionally biased region" description="Basic and acidic residues" evidence="1">
    <location>
        <begin position="38"/>
        <end position="53"/>
    </location>
</feature>
<proteinExistence type="predicted"/>
<feature type="region of interest" description="Disordered" evidence="1">
    <location>
        <begin position="234"/>
        <end position="281"/>
    </location>
</feature>
<feature type="region of interest" description="Disordered" evidence="1">
    <location>
        <begin position="155"/>
        <end position="202"/>
    </location>
</feature>
<evidence type="ECO:0000256" key="1">
    <source>
        <dbReference type="SAM" id="MobiDB-lite"/>
    </source>
</evidence>
<dbReference type="OrthoDB" id="5325276at2759"/>
<dbReference type="AlphaFoldDB" id="A0A6A5RUE2"/>
<dbReference type="PANTHER" id="PTHR38703">
    <property type="entry name" value="CHROMOSOME 8, WHOLE GENOME SHOTGUN SEQUENCE"/>
    <property type="match status" value="1"/>
</dbReference>